<keyword evidence="2" id="KW-1185">Reference proteome</keyword>
<proteinExistence type="predicted"/>
<evidence type="ECO:0000313" key="1">
    <source>
        <dbReference type="EMBL" id="OPA80016.1"/>
    </source>
</evidence>
<sequence length="106" mass="12193">MNGSDREQKRVRLKQFLKILSEDPTLLNQDGQKEMRPLSELLIVSGYRQCDETVDMSQLLSLLLRKVGLTSGSEDMMEYMMNGGKVEDFMNPVDHAIHRLDFEDSV</sequence>
<name>A0A1T2XJX1_9BACL</name>
<reference evidence="1 2" key="1">
    <citation type="submission" date="2017-01" db="EMBL/GenBank/DDBJ databases">
        <title>Genome analysis of Paenibacillus selenitrireducens ES3-24.</title>
        <authorList>
            <person name="Xu D."/>
            <person name="Yao R."/>
            <person name="Zheng S."/>
        </authorList>
    </citation>
    <scope>NUCLEOTIDE SEQUENCE [LARGE SCALE GENOMIC DNA]</scope>
    <source>
        <strain evidence="1 2">ES3-24</strain>
    </source>
</reference>
<gene>
    <name evidence="1" type="ORF">BVG16_04495</name>
</gene>
<evidence type="ECO:0000313" key="2">
    <source>
        <dbReference type="Proteomes" id="UP000190188"/>
    </source>
</evidence>
<dbReference type="RefSeq" id="WP_078497361.1">
    <property type="nucleotide sequence ID" value="NZ_MSZX01000002.1"/>
</dbReference>
<dbReference type="Proteomes" id="UP000190188">
    <property type="component" value="Unassembled WGS sequence"/>
</dbReference>
<organism evidence="1 2">
    <name type="scientific">Paenibacillus selenitireducens</name>
    <dbReference type="NCBI Taxonomy" id="1324314"/>
    <lineage>
        <taxon>Bacteria</taxon>
        <taxon>Bacillati</taxon>
        <taxon>Bacillota</taxon>
        <taxon>Bacilli</taxon>
        <taxon>Bacillales</taxon>
        <taxon>Paenibacillaceae</taxon>
        <taxon>Paenibacillus</taxon>
    </lineage>
</organism>
<dbReference type="STRING" id="1324314.BVG16_04495"/>
<dbReference type="OrthoDB" id="2618490at2"/>
<dbReference type="EMBL" id="MSZX01000002">
    <property type="protein sequence ID" value="OPA80016.1"/>
    <property type="molecule type" value="Genomic_DNA"/>
</dbReference>
<comment type="caution">
    <text evidence="1">The sequence shown here is derived from an EMBL/GenBank/DDBJ whole genome shotgun (WGS) entry which is preliminary data.</text>
</comment>
<dbReference type="AlphaFoldDB" id="A0A1T2XJX1"/>
<accession>A0A1T2XJX1</accession>
<protein>
    <submittedName>
        <fullName evidence="1">Uncharacterized protein</fullName>
    </submittedName>
</protein>